<dbReference type="PROSITE" id="PS52029">
    <property type="entry name" value="LD_TPASE"/>
    <property type="match status" value="1"/>
</dbReference>
<accession>A0ABT1CC35</accession>
<dbReference type="InterPro" id="IPR005490">
    <property type="entry name" value="LD_TPept_cat_dom"/>
</dbReference>
<evidence type="ECO:0000313" key="12">
    <source>
        <dbReference type="Proteomes" id="UP001205906"/>
    </source>
</evidence>
<dbReference type="EMBL" id="JAMXQS010000008">
    <property type="protein sequence ID" value="MCO6051721.1"/>
    <property type="molecule type" value="Genomic_DNA"/>
</dbReference>
<dbReference type="Pfam" id="PF03734">
    <property type="entry name" value="YkuD"/>
    <property type="match status" value="1"/>
</dbReference>
<evidence type="ECO:0000256" key="5">
    <source>
        <dbReference type="ARBA" id="ARBA00022984"/>
    </source>
</evidence>
<feature type="active site" description="Nucleophile" evidence="7">
    <location>
        <position position="454"/>
    </location>
</feature>
<dbReference type="CDD" id="cd16913">
    <property type="entry name" value="YkuD_like"/>
    <property type="match status" value="1"/>
</dbReference>
<dbReference type="InterPro" id="IPR038063">
    <property type="entry name" value="Transpep_catalytic_dom"/>
</dbReference>
<comment type="similarity">
    <text evidence="2">Belongs to the YkuD family.</text>
</comment>
<evidence type="ECO:0000259" key="10">
    <source>
        <dbReference type="PROSITE" id="PS52029"/>
    </source>
</evidence>
<comment type="caution">
    <text evidence="11">The sequence shown here is derived from an EMBL/GenBank/DDBJ whole genome shotgun (WGS) entry which is preliminary data.</text>
</comment>
<feature type="signal peptide" evidence="9">
    <location>
        <begin position="1"/>
        <end position="21"/>
    </location>
</feature>
<name>A0ABT1CC35_9HYPH</name>
<dbReference type="Proteomes" id="UP001205906">
    <property type="component" value="Unassembled WGS sequence"/>
</dbReference>
<evidence type="ECO:0000256" key="1">
    <source>
        <dbReference type="ARBA" id="ARBA00004752"/>
    </source>
</evidence>
<feature type="domain" description="L,D-TPase catalytic" evidence="10">
    <location>
        <begin position="345"/>
        <end position="478"/>
    </location>
</feature>
<dbReference type="InterPro" id="IPR050979">
    <property type="entry name" value="LD-transpeptidase"/>
</dbReference>
<evidence type="ECO:0000256" key="9">
    <source>
        <dbReference type="SAM" id="SignalP"/>
    </source>
</evidence>
<reference evidence="11 12" key="1">
    <citation type="submission" date="2022-06" db="EMBL/GenBank/DDBJ databases">
        <title>Mesorhizobium sp. strain RP14 Genome sequencing and assembly.</title>
        <authorList>
            <person name="Kim I."/>
        </authorList>
    </citation>
    <scope>NUCLEOTIDE SEQUENCE [LARGE SCALE GENOMIC DNA]</scope>
    <source>
        <strain evidence="12">RP14(2022)</strain>
    </source>
</reference>
<comment type="pathway">
    <text evidence="1 7">Cell wall biogenesis; peptidoglycan biosynthesis.</text>
</comment>
<evidence type="ECO:0000256" key="6">
    <source>
        <dbReference type="ARBA" id="ARBA00023316"/>
    </source>
</evidence>
<dbReference type="PANTHER" id="PTHR30582:SF30">
    <property type="entry name" value="BLR4375 PROTEIN"/>
    <property type="match status" value="1"/>
</dbReference>
<feature type="compositionally biased region" description="Low complexity" evidence="8">
    <location>
        <begin position="169"/>
        <end position="188"/>
    </location>
</feature>
<feature type="active site" description="Proton donor/acceptor" evidence="7">
    <location>
        <position position="438"/>
    </location>
</feature>
<proteinExistence type="inferred from homology"/>
<keyword evidence="4 7" id="KW-0133">Cell shape</keyword>
<organism evidence="11 12">
    <name type="scientific">Mesorhizobium liriopis</name>
    <dbReference type="NCBI Taxonomy" id="2953882"/>
    <lineage>
        <taxon>Bacteria</taxon>
        <taxon>Pseudomonadati</taxon>
        <taxon>Pseudomonadota</taxon>
        <taxon>Alphaproteobacteria</taxon>
        <taxon>Hyphomicrobiales</taxon>
        <taxon>Phyllobacteriaceae</taxon>
        <taxon>Mesorhizobium</taxon>
    </lineage>
</organism>
<evidence type="ECO:0000256" key="4">
    <source>
        <dbReference type="ARBA" id="ARBA00022960"/>
    </source>
</evidence>
<dbReference type="PANTHER" id="PTHR30582">
    <property type="entry name" value="L,D-TRANSPEPTIDASE"/>
    <property type="match status" value="1"/>
</dbReference>
<dbReference type="Gene3D" id="2.40.440.10">
    <property type="entry name" value="L,D-transpeptidase catalytic domain-like"/>
    <property type="match status" value="1"/>
</dbReference>
<evidence type="ECO:0000256" key="2">
    <source>
        <dbReference type="ARBA" id="ARBA00005992"/>
    </source>
</evidence>
<evidence type="ECO:0000256" key="8">
    <source>
        <dbReference type="SAM" id="MobiDB-lite"/>
    </source>
</evidence>
<gene>
    <name evidence="11" type="ORF">NGM99_18200</name>
</gene>
<keyword evidence="9" id="KW-0732">Signal</keyword>
<evidence type="ECO:0000313" key="11">
    <source>
        <dbReference type="EMBL" id="MCO6051721.1"/>
    </source>
</evidence>
<feature type="chain" id="PRO_5046702657" evidence="9">
    <location>
        <begin position="22"/>
        <end position="479"/>
    </location>
</feature>
<feature type="region of interest" description="Disordered" evidence="8">
    <location>
        <begin position="153"/>
        <end position="189"/>
    </location>
</feature>
<sequence length="479" mass="51654">MPELRPILAVAVFLSASPALAAIGSGEEPVRRASAGVQLAQAGDVDVFYDQYGRRVLLDAQTGEVISVEPAERRLTRGEERREMRRRELGRDSAYDREPVYDDDYVALPQDDPYYDVDPEEVIPERRDYALPSQLPDNRRGIQRRALGDVLTASPAEQAQPDSGLPNTVDPNDSVASVPSSPSEPVVPGGTIETFSPNRAREDVAELQVLLDRGGASPGVIDGRFGSNVDKALAAYNSINWQSIRSTDAAGIKAALAASGGDAFLSYTITPEDAAGPYVASVPADYGEKAKLERMSYTSVTEALAERFHMDEAYLKAINTGLDFNRPGTIIRVANVGQNRSGAVARIVADKTQKQVRAYDAAGQLLVAYPATIGSPDTPSPTGIHAVSRIAFDPEYTYNPKINFQQGANDKILRIPPGPNGPVGSIWIALDKPTYGIHGTPEPSRIGKAESHGCVRLTNWDAAELAKMVKKDVPVEFVE</sequence>
<keyword evidence="3" id="KW-0808">Transferase</keyword>
<dbReference type="SUPFAM" id="SSF141523">
    <property type="entry name" value="L,D-transpeptidase catalytic domain-like"/>
    <property type="match status" value="1"/>
</dbReference>
<protein>
    <submittedName>
        <fullName evidence="11">L,D-transpeptidase</fullName>
    </submittedName>
</protein>
<keyword evidence="12" id="KW-1185">Reference proteome</keyword>
<evidence type="ECO:0000256" key="7">
    <source>
        <dbReference type="PROSITE-ProRule" id="PRU01373"/>
    </source>
</evidence>
<dbReference type="RefSeq" id="WP_252821521.1">
    <property type="nucleotide sequence ID" value="NZ_JAMXQS010000008.1"/>
</dbReference>
<evidence type="ECO:0000256" key="3">
    <source>
        <dbReference type="ARBA" id="ARBA00022679"/>
    </source>
</evidence>
<keyword evidence="6 7" id="KW-0961">Cell wall biogenesis/degradation</keyword>
<feature type="region of interest" description="Disordered" evidence="8">
    <location>
        <begin position="76"/>
        <end position="96"/>
    </location>
</feature>
<keyword evidence="5 7" id="KW-0573">Peptidoglycan synthesis</keyword>